<sequence length="390" mass="42833">MAKIIHNGVEYGGSGYSKNEIDRKLGLKLNKSSIDTEISEDSSNPVQNRVIANALNDKISQVNVMPTPNENELGKIVQYVGETDSSYIKGFFYRCTEIPNTDPTEYEWVNQEVQESTDGEAKVNATAVTSLSGLADGFYLLIDSTATPIYHLKEVVSGVATDSDKEVDTCLIDYVLYNDNKTTLDTLDIVWMVTGTPDVSDYKTEFETAKSGIRINADYTFEWDSDVFSVGNFADLKSMWNAFAVFMHNNKGRLAMITIDQYNFGFSDDDTGGSSPTLICIIPEIAQTTEDYSIRIPYGSATSIHGDGYGAGFIDISWRLSVSSGKCDFAGINTTLFKGTDSMSTGYAYFGSSASSVYINEAEYSMNDATEKAAAYDLYHQGVTIIVKLL</sequence>
<comment type="caution">
    <text evidence="1">The sequence shown here is derived from an EMBL/GenBank/DDBJ whole genome shotgun (WGS) entry which is preliminary data.</text>
</comment>
<protein>
    <submittedName>
        <fullName evidence="1">Uncharacterized protein</fullName>
    </submittedName>
</protein>
<evidence type="ECO:0000313" key="2">
    <source>
        <dbReference type="Proteomes" id="UP000021369"/>
    </source>
</evidence>
<proteinExistence type="predicted"/>
<dbReference type="PATRIC" id="fig|1341156.4.peg.2501"/>
<gene>
    <name evidence="1" type="ORF">RASY3_14170</name>
</gene>
<organism evidence="1 2">
    <name type="scientific">Ruminococcus albus SY3</name>
    <dbReference type="NCBI Taxonomy" id="1341156"/>
    <lineage>
        <taxon>Bacteria</taxon>
        <taxon>Bacillati</taxon>
        <taxon>Bacillota</taxon>
        <taxon>Clostridia</taxon>
        <taxon>Eubacteriales</taxon>
        <taxon>Oscillospiraceae</taxon>
        <taxon>Ruminococcus</taxon>
    </lineage>
</organism>
<dbReference type="Proteomes" id="UP000021369">
    <property type="component" value="Unassembled WGS sequence"/>
</dbReference>
<accession>A0A011UZ92</accession>
<dbReference type="RefSeq" id="WP_037289237.1">
    <property type="nucleotide sequence ID" value="NZ_JEOB01000004.1"/>
</dbReference>
<dbReference type="EMBL" id="JEOB01000004">
    <property type="protein sequence ID" value="EXM38482.1"/>
    <property type="molecule type" value="Genomic_DNA"/>
</dbReference>
<name>A0A011UZ92_RUMAL</name>
<evidence type="ECO:0000313" key="1">
    <source>
        <dbReference type="EMBL" id="EXM38482.1"/>
    </source>
</evidence>
<dbReference type="AlphaFoldDB" id="A0A011UZ92"/>
<reference evidence="1 2" key="1">
    <citation type="submission" date="2013-06" db="EMBL/GenBank/DDBJ databases">
        <title>Rumen cellulosomics: divergent fiber-degrading strategies revealed by comparative genome-wide analysis of six Ruminococcal strains.</title>
        <authorList>
            <person name="Dassa B."/>
            <person name="Borovok I."/>
            <person name="Lamed R."/>
            <person name="Flint H."/>
            <person name="Yeoman C.J."/>
            <person name="White B."/>
            <person name="Bayer E.A."/>
        </authorList>
    </citation>
    <scope>NUCLEOTIDE SEQUENCE [LARGE SCALE GENOMIC DNA]</scope>
    <source>
        <strain evidence="1 2">SY3</strain>
    </source>
</reference>
<keyword evidence="2" id="KW-1185">Reference proteome</keyword>